<protein>
    <submittedName>
        <fullName evidence="1">Uncharacterized protein</fullName>
    </submittedName>
</protein>
<dbReference type="EMBL" id="SMOD01000110">
    <property type="protein sequence ID" value="TDG01492.1"/>
    <property type="molecule type" value="Genomic_DNA"/>
</dbReference>
<dbReference type="Proteomes" id="UP000295606">
    <property type="component" value="Unassembled WGS sequence"/>
</dbReference>
<reference evidence="1 2" key="1">
    <citation type="submission" date="2019-03" db="EMBL/GenBank/DDBJ databases">
        <title>Paraburkholderia sp. isolated from native Mimosa gymnas in Guartela State Park, Brazil.</title>
        <authorList>
            <person name="Paulitsch F."/>
            <person name="Hungria M."/>
            <person name="Delamuta J.R.M."/>
            <person name="Ribeiro R.A."/>
            <person name="Dall'Agnol R."/>
            <person name="Silva J.S.B."/>
        </authorList>
    </citation>
    <scope>NUCLEOTIDE SEQUENCE [LARGE SCALE GENOMIC DNA]</scope>
    <source>
        <strain evidence="1 2">CNPSo 3008</strain>
    </source>
</reference>
<evidence type="ECO:0000313" key="1">
    <source>
        <dbReference type="EMBL" id="TDG01492.1"/>
    </source>
</evidence>
<evidence type="ECO:0000313" key="2">
    <source>
        <dbReference type="Proteomes" id="UP000295606"/>
    </source>
</evidence>
<dbReference type="OrthoDB" id="9132896at2"/>
<dbReference type="AlphaFoldDB" id="A0A4R5KZD4"/>
<organism evidence="1 2">
    <name type="scientific">Paraburkholderia guartelaensis</name>
    <dbReference type="NCBI Taxonomy" id="2546446"/>
    <lineage>
        <taxon>Bacteria</taxon>
        <taxon>Pseudomonadati</taxon>
        <taxon>Pseudomonadota</taxon>
        <taxon>Betaproteobacteria</taxon>
        <taxon>Burkholderiales</taxon>
        <taxon>Burkholderiaceae</taxon>
        <taxon>Paraburkholderia</taxon>
    </lineage>
</organism>
<comment type="caution">
    <text evidence="1">The sequence shown here is derived from an EMBL/GenBank/DDBJ whole genome shotgun (WGS) entry which is preliminary data.</text>
</comment>
<name>A0A4R5KZD4_9BURK</name>
<proteinExistence type="predicted"/>
<accession>A0A4R5KZD4</accession>
<gene>
    <name evidence="1" type="ORF">E1N52_43020</name>
</gene>
<sequence length="90" mass="9931">MLGRKKSAEKLKVVAVRIDPVIERRIQFLGEATGRRPSFFLQQLIEGGISALEEVWLRPDLLAQVRAGAVPQPAVSHVAPDLFDETAIVN</sequence>